<keyword evidence="3" id="KW-0812">Transmembrane</keyword>
<feature type="coiled-coil region" evidence="1">
    <location>
        <begin position="1"/>
        <end position="42"/>
    </location>
</feature>
<dbReference type="PANTHER" id="PTHR11439:SF483">
    <property type="entry name" value="PEPTIDE SYNTHASE GLIP-LIKE, PUTATIVE (AFU_ORTHOLOGUE AFUA_3G12920)-RELATED"/>
    <property type="match status" value="1"/>
</dbReference>
<dbReference type="PROSITE" id="PS50994">
    <property type="entry name" value="INTEGRASE"/>
    <property type="match status" value="1"/>
</dbReference>
<dbReference type="InterPro" id="IPR001584">
    <property type="entry name" value="Integrase_cat-core"/>
</dbReference>
<organism evidence="5 6">
    <name type="scientific">Prorocentrum cordatum</name>
    <dbReference type="NCBI Taxonomy" id="2364126"/>
    <lineage>
        <taxon>Eukaryota</taxon>
        <taxon>Sar</taxon>
        <taxon>Alveolata</taxon>
        <taxon>Dinophyceae</taxon>
        <taxon>Prorocentrales</taxon>
        <taxon>Prorocentraceae</taxon>
        <taxon>Prorocentrum</taxon>
    </lineage>
</organism>
<keyword evidence="6" id="KW-1185">Reference proteome</keyword>
<keyword evidence="3" id="KW-1133">Transmembrane helix</keyword>
<feature type="transmembrane region" description="Helical" evidence="3">
    <location>
        <begin position="1575"/>
        <end position="1599"/>
    </location>
</feature>
<accession>A0ABN9TDY3</accession>
<sequence>MEALTQRLAQLEEQQRQQRTVIETQQGQLTAAQNELAAVRAAGNGAAAQQPAGEARAGAPISLVDLRVGNKPEVFTGDAKEWKNWSFKMRQYLSAIDETLHAEVLDVDANPSRELTMNDMAAEAQRRARQLAFILTMHTKDMALQMVTKLPDPSNGYEIWRRFLEEFEPAHKGRFRAMLMQILQYQFTGDRGLAIEEFERLVRQYEAQSGDIIQETIKAAVISNNPEDPEWRRHVGLNATRLQDYTSLKDEWKAVHQAARQWGVDGDSAPMEVDALTSKGKGKRKDCPKFTTWLEEKKKAGHAGGSGTAAAVNTVQQDDGWVFMVDEEFEGDELCELIMIDSGASANVCPRDHVSENGLREADLVAGRMVESGCDAYFTKGKSWIVKDGKELELIRKGNLFYAIARPSKIGGSDVLELNPLTQAEIEQRALAREHAAFGAAGPAAEATLAEDGDPAVRIKVPTGPATPTAEERAQHESAGHVPYRSWCSHCVAARAADKPHRRSEDPTGLSAEEAAIPRIEFDFAEIGRESDASPGIPSLNGVDVGSESLSATLCPSKAFSEYLVETILAFVDALGHNAVLLHSDQEPVLVQLLKAVQSKRVKRTLVRHGPRGSHQSQGKIEGANRVINGVLRANWINLEEHMGEKVSTDSILIAWGVRHAAWSLTRFQVKSDGRTPYVRIFGKAYGGEVLPFGERVMYKYTAVPSGNLDQKWAHGVWVGKAPLTDEHLVLTVDGVKKARSVHRLPVDERYVKEELAKVKGLPWNGTASDLKAPIVSQQDQGPSGHRRLYLTRAIVQKYGATPGCSGCAGLGPHTEVCRARLEKLVADAAAGPRGIAVGTPLAARPDPGPPAGAAEPSSAASGDAPRTPAGGDGGGGAAAESMEVDRADASPRRGRSAAEAFPQAAPERPTAKVRSQPPVAIPAVGGAGTVVVSESEARSSTDDVMIGGLHVIDGVDVVALLIPEEDEWRLAAMDNSNFETISDDSQSDMIGEVNYEDPASAEGIVAYDSRTGEQLDSEEVRKGRSKELRDLAEFEVKVEVDESEMISKPGKKIWSKWVETRKDPNSAEVRSRLVATEINTGEVRTDCFAATPPLKFVRLILAWAASYSPRRSSAGAKMILLLFDISVAFFHGLVRKVLYVVPPKDLRKKGKVWRLLRSLYGTRDASQVFQTYVADNLSEHGFDRNAVVPCLYWSRELEALGVHWGDDFIYALPNDSADDLEQLMREVFKVKICERVGPNCKSSAAFLHRTLSWSSKGFTWAHDPTHTVAMAKAFGFDGQTRLDQEKWVVTVAPGSKTVGKTRDAADPLDEEGTALYRALVGTALYVGQDRPEAQYATKEVARYMSTPTRSAWCALKRLCKYYSEVPLLVWEFNYQKMPEDVRVVTDANWAGELEALRSTSAGWVYFGSHLLEAYSSTQQIVALSTAESEYISITKGAAHALEVRSALAEYGWVKKVICEADSSAGRSMATRRGVGRVRHLDARLLWLQELCADGTIEMRVKPGESNEADLGTKMVDIQRVTKLMKTTSLRPPGGWGCWVVAAALEKATAANDCSVDLVKYDGAMDRTSGSVFESWVLVALIGMGVLLLVLGLACGYAVGRCCSPRSATGERRCVESTQTEELEIIPYWEWLLKDLQEELLTRGVKAIPKLKGHCVQKLLEIDQVRLVRPQHWPRVKRVRQF</sequence>
<keyword evidence="3" id="KW-0472">Membrane</keyword>
<comment type="caution">
    <text evidence="5">The sequence shown here is derived from an EMBL/GenBank/DDBJ whole genome shotgun (WGS) entry which is preliminary data.</text>
</comment>
<evidence type="ECO:0000313" key="6">
    <source>
        <dbReference type="Proteomes" id="UP001189429"/>
    </source>
</evidence>
<dbReference type="InterPro" id="IPR013103">
    <property type="entry name" value="RVT_2"/>
</dbReference>
<dbReference type="Proteomes" id="UP001189429">
    <property type="component" value="Unassembled WGS sequence"/>
</dbReference>
<dbReference type="Pfam" id="PF07727">
    <property type="entry name" value="RVT_2"/>
    <property type="match status" value="1"/>
</dbReference>
<evidence type="ECO:0000256" key="3">
    <source>
        <dbReference type="SAM" id="Phobius"/>
    </source>
</evidence>
<feature type="compositionally biased region" description="Low complexity" evidence="2">
    <location>
        <begin position="852"/>
        <end position="870"/>
    </location>
</feature>
<feature type="region of interest" description="Disordered" evidence="2">
    <location>
        <begin position="443"/>
        <end position="478"/>
    </location>
</feature>
<name>A0ABN9TDY3_9DINO</name>
<evidence type="ECO:0000256" key="1">
    <source>
        <dbReference type="SAM" id="Coils"/>
    </source>
</evidence>
<evidence type="ECO:0000313" key="5">
    <source>
        <dbReference type="EMBL" id="CAK0843970.1"/>
    </source>
</evidence>
<feature type="region of interest" description="Disordered" evidence="2">
    <location>
        <begin position="838"/>
        <end position="916"/>
    </location>
</feature>
<feature type="domain" description="Integrase catalytic" evidence="4">
    <location>
        <begin position="503"/>
        <end position="685"/>
    </location>
</feature>
<gene>
    <name evidence="5" type="ORF">PCOR1329_LOCUS38156</name>
</gene>
<dbReference type="EMBL" id="CAUYUJ010014620">
    <property type="protein sequence ID" value="CAK0843970.1"/>
    <property type="molecule type" value="Genomic_DNA"/>
</dbReference>
<dbReference type="PANTHER" id="PTHR11439">
    <property type="entry name" value="GAG-POL-RELATED RETROTRANSPOSON"/>
    <property type="match status" value="1"/>
</dbReference>
<dbReference type="CDD" id="cd09272">
    <property type="entry name" value="RNase_HI_RT_Ty1"/>
    <property type="match status" value="1"/>
</dbReference>
<protein>
    <recommendedName>
        <fullName evidence="4">Integrase catalytic domain-containing protein</fullName>
    </recommendedName>
</protein>
<proteinExistence type="predicted"/>
<evidence type="ECO:0000256" key="2">
    <source>
        <dbReference type="SAM" id="MobiDB-lite"/>
    </source>
</evidence>
<reference evidence="5" key="1">
    <citation type="submission" date="2023-10" db="EMBL/GenBank/DDBJ databases">
        <authorList>
            <person name="Chen Y."/>
            <person name="Shah S."/>
            <person name="Dougan E. K."/>
            <person name="Thang M."/>
            <person name="Chan C."/>
        </authorList>
    </citation>
    <scope>NUCLEOTIDE SEQUENCE [LARGE SCALE GENOMIC DNA]</scope>
</reference>
<evidence type="ECO:0000259" key="4">
    <source>
        <dbReference type="PROSITE" id="PS50994"/>
    </source>
</evidence>
<keyword evidence="1" id="KW-0175">Coiled coil</keyword>